<dbReference type="AlphaFoldDB" id="A0AAV4SX00"/>
<sequence length="120" mass="13980">MGSTWSFVLRLISYHPGSRDTLSQKPTLRLEYEKFLSFCLTYVVLPLLAPVYLRSRDMGERGNTPLLEAHYLFSTDWSLTSRNTSTITFESTWSMQHLKVNFSSVPWFCSSERAHSFFCH</sequence>
<evidence type="ECO:0000313" key="2">
    <source>
        <dbReference type="Proteomes" id="UP001054945"/>
    </source>
</evidence>
<dbReference type="EMBL" id="BPLR01010219">
    <property type="protein sequence ID" value="GIY37814.1"/>
    <property type="molecule type" value="Genomic_DNA"/>
</dbReference>
<protein>
    <submittedName>
        <fullName evidence="1">Uncharacterized protein</fullName>
    </submittedName>
</protein>
<proteinExistence type="predicted"/>
<reference evidence="1 2" key="1">
    <citation type="submission" date="2021-06" db="EMBL/GenBank/DDBJ databases">
        <title>Caerostris extrusa draft genome.</title>
        <authorList>
            <person name="Kono N."/>
            <person name="Arakawa K."/>
        </authorList>
    </citation>
    <scope>NUCLEOTIDE SEQUENCE [LARGE SCALE GENOMIC DNA]</scope>
</reference>
<name>A0AAV4SX00_CAEEX</name>
<comment type="caution">
    <text evidence="1">The sequence shown here is derived from an EMBL/GenBank/DDBJ whole genome shotgun (WGS) entry which is preliminary data.</text>
</comment>
<organism evidence="1 2">
    <name type="scientific">Caerostris extrusa</name>
    <name type="common">Bark spider</name>
    <name type="synonym">Caerostris bankana</name>
    <dbReference type="NCBI Taxonomy" id="172846"/>
    <lineage>
        <taxon>Eukaryota</taxon>
        <taxon>Metazoa</taxon>
        <taxon>Ecdysozoa</taxon>
        <taxon>Arthropoda</taxon>
        <taxon>Chelicerata</taxon>
        <taxon>Arachnida</taxon>
        <taxon>Araneae</taxon>
        <taxon>Araneomorphae</taxon>
        <taxon>Entelegynae</taxon>
        <taxon>Araneoidea</taxon>
        <taxon>Araneidae</taxon>
        <taxon>Caerostris</taxon>
    </lineage>
</organism>
<accession>A0AAV4SX00</accession>
<dbReference type="Proteomes" id="UP001054945">
    <property type="component" value="Unassembled WGS sequence"/>
</dbReference>
<evidence type="ECO:0000313" key="1">
    <source>
        <dbReference type="EMBL" id="GIY37814.1"/>
    </source>
</evidence>
<gene>
    <name evidence="1" type="ORF">CEXT_491371</name>
</gene>
<keyword evidence="2" id="KW-1185">Reference proteome</keyword>